<sequence>MKHNVLLQSCLCGRFSEFANILFLKLLSEGNEKSWWSDIKSQSNDYIINEIDPLVLSSIDSDIKGDAFEYFLEKTTSTENDLGEYFTPRNVVKTIINLVDPKFKETVYDPFCGTGGFLTESFNYIKENNIIEGEEDLKRLKQETIYGREVTATARIAKMNMILHGDGHAGIQQINTLSNPDYIEKKGGKWIFVKLQINQVIKRMPFIIQRIQTDRGQEFFAYNVQEKLKEYKIKFRPIKPASPHLNGKYSHLMDKLHTWEKYYNKGRPHSALQGKTPWEKYKELEPQIPTIEEVHLNYEVSQENFVPQSYNVHKNIQDIKRGKSYN</sequence>
<dbReference type="AlphaFoldDB" id="X6MRK3"/>
<dbReference type="InterPro" id="IPR012337">
    <property type="entry name" value="RNaseH-like_sf"/>
</dbReference>
<dbReference type="OrthoDB" id="5583867at2759"/>
<dbReference type="GO" id="GO:0009007">
    <property type="term" value="F:site-specific DNA-methyltransferase (adenine-specific) activity"/>
    <property type="evidence" value="ECO:0007669"/>
    <property type="project" value="UniProtKB-EC"/>
</dbReference>
<dbReference type="GO" id="GO:0008170">
    <property type="term" value="F:N-methyltransferase activity"/>
    <property type="evidence" value="ECO:0007669"/>
    <property type="project" value="InterPro"/>
</dbReference>
<evidence type="ECO:0000256" key="5">
    <source>
        <dbReference type="ARBA" id="ARBA00022747"/>
    </source>
</evidence>
<evidence type="ECO:0000313" key="9">
    <source>
        <dbReference type="Proteomes" id="UP000023152"/>
    </source>
</evidence>
<proteinExistence type="predicted"/>
<evidence type="ECO:0000313" key="8">
    <source>
        <dbReference type="EMBL" id="ETO16291.1"/>
    </source>
</evidence>
<comment type="caution">
    <text evidence="8">The sequence shown here is derived from an EMBL/GenBank/DDBJ whole genome shotgun (WGS) entry which is preliminary data.</text>
</comment>
<dbReference type="GO" id="GO:0032259">
    <property type="term" value="P:methylation"/>
    <property type="evidence" value="ECO:0007669"/>
    <property type="project" value="UniProtKB-KW"/>
</dbReference>
<dbReference type="GO" id="GO:0003677">
    <property type="term" value="F:DNA binding"/>
    <property type="evidence" value="ECO:0007669"/>
    <property type="project" value="InterPro"/>
</dbReference>
<dbReference type="InterPro" id="IPR003356">
    <property type="entry name" value="DNA_methylase_A-5"/>
</dbReference>
<dbReference type="Proteomes" id="UP000023152">
    <property type="component" value="Unassembled WGS sequence"/>
</dbReference>
<dbReference type="PANTHER" id="PTHR42933">
    <property type="entry name" value="SLR6095 PROTEIN"/>
    <property type="match status" value="1"/>
</dbReference>
<dbReference type="Gene3D" id="3.40.50.150">
    <property type="entry name" value="Vaccinia Virus protein VP39"/>
    <property type="match status" value="1"/>
</dbReference>
<evidence type="ECO:0000256" key="3">
    <source>
        <dbReference type="ARBA" id="ARBA00022679"/>
    </source>
</evidence>
<evidence type="ECO:0000256" key="6">
    <source>
        <dbReference type="ARBA" id="ARBA00047942"/>
    </source>
</evidence>
<protein>
    <recommendedName>
        <fullName evidence="1">site-specific DNA-methyltransferase (adenine-specific)</fullName>
        <ecNumber evidence="1">2.1.1.72</ecNumber>
    </recommendedName>
</protein>
<keyword evidence="4" id="KW-0949">S-adenosyl-L-methionine</keyword>
<keyword evidence="2 8" id="KW-0489">Methyltransferase</keyword>
<evidence type="ECO:0000256" key="4">
    <source>
        <dbReference type="ARBA" id="ARBA00022691"/>
    </source>
</evidence>
<evidence type="ECO:0000259" key="7">
    <source>
        <dbReference type="Pfam" id="PF02384"/>
    </source>
</evidence>
<evidence type="ECO:0000256" key="1">
    <source>
        <dbReference type="ARBA" id="ARBA00011900"/>
    </source>
</evidence>
<evidence type="ECO:0000256" key="2">
    <source>
        <dbReference type="ARBA" id="ARBA00022603"/>
    </source>
</evidence>
<gene>
    <name evidence="8" type="ORF">RFI_21063</name>
</gene>
<dbReference type="SUPFAM" id="SSF53098">
    <property type="entry name" value="Ribonuclease H-like"/>
    <property type="match status" value="1"/>
</dbReference>
<dbReference type="GO" id="GO:0009307">
    <property type="term" value="P:DNA restriction-modification system"/>
    <property type="evidence" value="ECO:0007669"/>
    <property type="project" value="UniProtKB-KW"/>
</dbReference>
<dbReference type="EC" id="2.1.1.72" evidence="1"/>
<dbReference type="EMBL" id="ASPP01018412">
    <property type="protein sequence ID" value="ETO16291.1"/>
    <property type="molecule type" value="Genomic_DNA"/>
</dbReference>
<keyword evidence="9" id="KW-1185">Reference proteome</keyword>
<keyword evidence="5" id="KW-0680">Restriction system</keyword>
<dbReference type="SUPFAM" id="SSF53335">
    <property type="entry name" value="S-adenosyl-L-methionine-dependent methyltransferases"/>
    <property type="match status" value="1"/>
</dbReference>
<dbReference type="PANTHER" id="PTHR42933:SF3">
    <property type="entry name" value="TYPE I RESTRICTION ENZYME MJAVIII METHYLASE SUBUNIT"/>
    <property type="match status" value="1"/>
</dbReference>
<dbReference type="PRINTS" id="PR00507">
    <property type="entry name" value="N12N6MTFRASE"/>
</dbReference>
<keyword evidence="3 8" id="KW-0808">Transferase</keyword>
<comment type="catalytic activity">
    <reaction evidence="6">
        <text>a 2'-deoxyadenosine in DNA + S-adenosyl-L-methionine = an N(6)-methyl-2'-deoxyadenosine in DNA + S-adenosyl-L-homocysteine + H(+)</text>
        <dbReference type="Rhea" id="RHEA:15197"/>
        <dbReference type="Rhea" id="RHEA-COMP:12418"/>
        <dbReference type="Rhea" id="RHEA-COMP:12419"/>
        <dbReference type="ChEBI" id="CHEBI:15378"/>
        <dbReference type="ChEBI" id="CHEBI:57856"/>
        <dbReference type="ChEBI" id="CHEBI:59789"/>
        <dbReference type="ChEBI" id="CHEBI:90615"/>
        <dbReference type="ChEBI" id="CHEBI:90616"/>
        <dbReference type="EC" id="2.1.1.72"/>
    </reaction>
</comment>
<organism evidence="8 9">
    <name type="scientific">Reticulomyxa filosa</name>
    <dbReference type="NCBI Taxonomy" id="46433"/>
    <lineage>
        <taxon>Eukaryota</taxon>
        <taxon>Sar</taxon>
        <taxon>Rhizaria</taxon>
        <taxon>Retaria</taxon>
        <taxon>Foraminifera</taxon>
        <taxon>Monothalamids</taxon>
        <taxon>Reticulomyxidae</taxon>
        <taxon>Reticulomyxa</taxon>
    </lineage>
</organism>
<dbReference type="InterPro" id="IPR029063">
    <property type="entry name" value="SAM-dependent_MTases_sf"/>
</dbReference>
<reference evidence="8 9" key="1">
    <citation type="journal article" date="2013" name="Curr. Biol.">
        <title>The Genome of the Foraminiferan Reticulomyxa filosa.</title>
        <authorList>
            <person name="Glockner G."/>
            <person name="Hulsmann N."/>
            <person name="Schleicher M."/>
            <person name="Noegel A.A."/>
            <person name="Eichinger L."/>
            <person name="Gallinger C."/>
            <person name="Pawlowski J."/>
            <person name="Sierra R."/>
            <person name="Euteneuer U."/>
            <person name="Pillet L."/>
            <person name="Moustafa A."/>
            <person name="Platzer M."/>
            <person name="Groth M."/>
            <person name="Szafranski K."/>
            <person name="Schliwa M."/>
        </authorList>
    </citation>
    <scope>NUCLEOTIDE SEQUENCE [LARGE SCALE GENOMIC DNA]</scope>
</reference>
<accession>X6MRK3</accession>
<feature type="domain" description="DNA methylase adenine-specific" evidence="7">
    <location>
        <begin position="61"/>
        <end position="206"/>
    </location>
</feature>
<name>X6MRK3_RETFI</name>
<dbReference type="InterPro" id="IPR051537">
    <property type="entry name" value="DNA_Adenine_Mtase"/>
</dbReference>
<dbReference type="Pfam" id="PF02384">
    <property type="entry name" value="N6_Mtase"/>
    <property type="match status" value="1"/>
</dbReference>